<evidence type="ECO:0000256" key="6">
    <source>
        <dbReference type="ARBA" id="ARBA00023004"/>
    </source>
</evidence>
<evidence type="ECO:0000256" key="4">
    <source>
        <dbReference type="ARBA" id="ARBA00022737"/>
    </source>
</evidence>
<dbReference type="PANTHER" id="PTHR43034:SF2">
    <property type="entry name" value="ION-TRANSLOCATING OXIDOREDUCTASE COMPLEX SUBUNIT C"/>
    <property type="match status" value="1"/>
</dbReference>
<evidence type="ECO:0000256" key="7">
    <source>
        <dbReference type="ARBA" id="ARBA00023014"/>
    </source>
</evidence>
<dbReference type="InterPro" id="IPR011538">
    <property type="entry name" value="Nuo51_FMN-bd"/>
</dbReference>
<dbReference type="NCBIfam" id="TIGR04481">
    <property type="entry name" value="PR_assoc_PrdC"/>
    <property type="match status" value="1"/>
</dbReference>
<reference evidence="11" key="1">
    <citation type="submission" date="2016-11" db="EMBL/GenBank/DDBJ databases">
        <authorList>
            <person name="Varghese N."/>
            <person name="Submissions S."/>
        </authorList>
    </citation>
    <scope>NUCLEOTIDE SEQUENCE [LARGE SCALE GENOMIC DNA]</scope>
    <source>
        <strain evidence="11">DSM 2635</strain>
    </source>
</reference>
<keyword evidence="1" id="KW-0813">Transport</keyword>
<dbReference type="SUPFAM" id="SSF142019">
    <property type="entry name" value="Nqo1 FMN-binding domain-like"/>
    <property type="match status" value="1"/>
</dbReference>
<organism evidence="10 11">
    <name type="scientific">Asaccharospora irregularis DSM 2635</name>
    <dbReference type="NCBI Taxonomy" id="1121321"/>
    <lineage>
        <taxon>Bacteria</taxon>
        <taxon>Bacillati</taxon>
        <taxon>Bacillota</taxon>
        <taxon>Clostridia</taxon>
        <taxon>Peptostreptococcales</taxon>
        <taxon>Peptostreptococcaceae</taxon>
        <taxon>Asaccharospora</taxon>
    </lineage>
</organism>
<feature type="domain" description="RnfC Barrel sandwich hybrid" evidence="9">
    <location>
        <begin position="5"/>
        <end position="59"/>
    </location>
</feature>
<dbReference type="AlphaFoldDB" id="A0A1M5RXV2"/>
<sequence length="428" mass="45837">MKKLYPILLKQHVGAVNEPIVSVGDKVEKGSLIAKPTGLGANIYSSFNGVVKEVNEKSIIIEADEEQNDTYKPLSGKGSLLDIIQEAGIVGMGGAGFPTHIKLNVDLKGGVVIANGVECEPLLGHNIKELTETPEIVYQGLKYAMEITNASRGILAVKSKNTEAIRAFSKVIKDENISIFELPDMYPMGEERAIIREVLGKLLEPTQLPSAADAVVINVETLTRVTEAIDLKKPVISKDITVVGKLNGGVHSRIFKDVPIGTTVGELIERAGGIDGEYGEIVLGGPFTGSSTTVDTPITKTTGGIIVTMPFTEDKRKIGLLVCACSANENRMREMADKMGSDVVLVQKCKQAVEVKGSLKCENPGNCPGQAEKVLNFKKAGAEIILMGNCSDCSNTVMCSAPKLKLGVYHVTDNVMRTVGHPLVRKLK</sequence>
<proteinExistence type="predicted"/>
<keyword evidence="7" id="KW-0411">Iron-sulfur</keyword>
<keyword evidence="11" id="KW-1185">Reference proteome</keyword>
<dbReference type="Proteomes" id="UP000243255">
    <property type="component" value="Unassembled WGS sequence"/>
</dbReference>
<keyword evidence="6" id="KW-0408">Iron</keyword>
<keyword evidence="3" id="KW-0479">Metal-binding</keyword>
<dbReference type="RefSeq" id="WP_073127177.1">
    <property type="nucleotide sequence ID" value="NZ_BAABCH010000082.1"/>
</dbReference>
<dbReference type="InterPro" id="IPR031001">
    <property type="entry name" value="PR_assoc_PrdC"/>
</dbReference>
<evidence type="ECO:0000259" key="8">
    <source>
        <dbReference type="Pfam" id="PF01512"/>
    </source>
</evidence>
<dbReference type="InterPro" id="IPR026902">
    <property type="entry name" value="RnfC_N"/>
</dbReference>
<dbReference type="InterPro" id="IPR037225">
    <property type="entry name" value="Nuo51_FMN-bd_sf"/>
</dbReference>
<gene>
    <name evidence="10" type="ORF">SAMN04488530_13514</name>
</gene>
<dbReference type="STRING" id="1121321.SAMN04488530_13514"/>
<dbReference type="GO" id="GO:0009055">
    <property type="term" value="F:electron transfer activity"/>
    <property type="evidence" value="ECO:0007669"/>
    <property type="project" value="InterPro"/>
</dbReference>
<accession>A0A1M5RXV2</accession>
<evidence type="ECO:0000256" key="3">
    <source>
        <dbReference type="ARBA" id="ARBA00022723"/>
    </source>
</evidence>
<dbReference type="SUPFAM" id="SSF142984">
    <property type="entry name" value="Nqo1 middle domain-like"/>
    <property type="match status" value="1"/>
</dbReference>
<evidence type="ECO:0000256" key="5">
    <source>
        <dbReference type="ARBA" id="ARBA00022982"/>
    </source>
</evidence>
<name>A0A1M5RXV2_9FIRM</name>
<dbReference type="InterPro" id="IPR010208">
    <property type="entry name" value="Ion_transpt_RnfC/RsxC"/>
</dbReference>
<dbReference type="GO" id="GO:0016020">
    <property type="term" value="C:membrane"/>
    <property type="evidence" value="ECO:0007669"/>
    <property type="project" value="InterPro"/>
</dbReference>
<evidence type="ECO:0000256" key="2">
    <source>
        <dbReference type="ARBA" id="ARBA00022485"/>
    </source>
</evidence>
<protein>
    <submittedName>
        <fullName evidence="10">Proline reductase-associated electron transfer protein PrdC</fullName>
    </submittedName>
</protein>
<dbReference type="GO" id="GO:0051539">
    <property type="term" value="F:4 iron, 4 sulfur cluster binding"/>
    <property type="evidence" value="ECO:0007669"/>
    <property type="project" value="UniProtKB-KW"/>
</dbReference>
<keyword evidence="4" id="KW-0677">Repeat</keyword>
<evidence type="ECO:0000259" key="9">
    <source>
        <dbReference type="Pfam" id="PF13375"/>
    </source>
</evidence>
<evidence type="ECO:0000313" key="10">
    <source>
        <dbReference type="EMBL" id="SHH31192.1"/>
    </source>
</evidence>
<dbReference type="OrthoDB" id="9767754at2"/>
<dbReference type="EMBL" id="FQWX01000035">
    <property type="protein sequence ID" value="SHH31192.1"/>
    <property type="molecule type" value="Genomic_DNA"/>
</dbReference>
<dbReference type="Pfam" id="PF13375">
    <property type="entry name" value="RnfC_N"/>
    <property type="match status" value="1"/>
</dbReference>
<evidence type="ECO:0000256" key="1">
    <source>
        <dbReference type="ARBA" id="ARBA00022448"/>
    </source>
</evidence>
<feature type="domain" description="NADH-ubiquinone oxidoreductase 51kDa subunit FMN-binding" evidence="8">
    <location>
        <begin position="84"/>
        <end position="226"/>
    </location>
</feature>
<dbReference type="Gene3D" id="3.40.50.11540">
    <property type="entry name" value="NADH-ubiquinone oxidoreductase 51kDa subunit"/>
    <property type="match status" value="1"/>
</dbReference>
<evidence type="ECO:0000313" key="11">
    <source>
        <dbReference type="Proteomes" id="UP000243255"/>
    </source>
</evidence>
<keyword evidence="5" id="KW-0249">Electron transport</keyword>
<keyword evidence="2" id="KW-0004">4Fe-4S</keyword>
<dbReference type="GO" id="GO:0046872">
    <property type="term" value="F:metal ion binding"/>
    <property type="evidence" value="ECO:0007669"/>
    <property type="project" value="UniProtKB-KW"/>
</dbReference>
<dbReference type="Pfam" id="PF01512">
    <property type="entry name" value="Complex1_51K"/>
    <property type="match status" value="1"/>
</dbReference>
<dbReference type="PANTHER" id="PTHR43034">
    <property type="entry name" value="ION-TRANSLOCATING OXIDOREDUCTASE COMPLEX SUBUNIT C"/>
    <property type="match status" value="1"/>
</dbReference>